<comment type="caution">
    <text evidence="5">The sequence shown here is derived from an EMBL/GenBank/DDBJ whole genome shotgun (WGS) entry which is preliminary data.</text>
</comment>
<dbReference type="OMA" id="IGNMAHT"/>
<dbReference type="InterPro" id="IPR050231">
    <property type="entry name" value="Iron_ascorbate_oxido_reductase"/>
</dbReference>
<dbReference type="InterPro" id="IPR027443">
    <property type="entry name" value="IPNS-like_sf"/>
</dbReference>
<dbReference type="EMBL" id="AZHC01000022">
    <property type="protein sequence ID" value="OAA39364.1"/>
    <property type="molecule type" value="Genomic_DNA"/>
</dbReference>
<organism evidence="5 6">
    <name type="scientific">Metarhizium rileyi (strain RCEF 4871)</name>
    <name type="common">Nomuraea rileyi</name>
    <dbReference type="NCBI Taxonomy" id="1649241"/>
    <lineage>
        <taxon>Eukaryota</taxon>
        <taxon>Fungi</taxon>
        <taxon>Dikarya</taxon>
        <taxon>Ascomycota</taxon>
        <taxon>Pezizomycotina</taxon>
        <taxon>Sordariomycetes</taxon>
        <taxon>Hypocreomycetidae</taxon>
        <taxon>Hypocreales</taxon>
        <taxon>Clavicipitaceae</taxon>
        <taxon>Metarhizium</taxon>
    </lineage>
</organism>
<dbReference type="AlphaFoldDB" id="A0A167AVB9"/>
<comment type="similarity">
    <text evidence="1 3">Belongs to the iron/ascorbate-dependent oxidoreductase family.</text>
</comment>
<keyword evidence="2" id="KW-0223">Dioxygenase</keyword>
<accession>A0A167AVB9</accession>
<dbReference type="SUPFAM" id="SSF51197">
    <property type="entry name" value="Clavaminate synthase-like"/>
    <property type="match status" value="1"/>
</dbReference>
<evidence type="ECO:0000313" key="6">
    <source>
        <dbReference type="Proteomes" id="UP000243498"/>
    </source>
</evidence>
<sequence length="331" mass="36496">MGSREPSKQADLKSISLADLLSGDPSTASDLVTACKQNGFFYLDFRHASTCDTLKHADELADIGKSVFSLCLEEKEQYSTEKYLPSRLFGYKRAGCSVGPFAGKKDGYESFSVHNNGLFCQDPMVAPRAIDENLRLFETFISEVHGYTDCILSTLSKALNLPHDLKDCHRKDKPSAANMAMLKYLAWGSSDEQIGNMAHTDMGSLTVVFSKSDGLQAMLPGDDEWSFIPPRSGHAVVNVGDSLRFLSGGTLASSLHRVVPPPDSSGQDKFSVIYFLRPELDAKFTTHDGKQMNSVEWHNQKYALFREDSLSAEKHGAILTGRKEYLGSTDQ</sequence>
<dbReference type="PROSITE" id="PS51471">
    <property type="entry name" value="FE2OG_OXY"/>
    <property type="match status" value="1"/>
</dbReference>
<dbReference type="GO" id="GO:0051213">
    <property type="term" value="F:dioxygenase activity"/>
    <property type="evidence" value="ECO:0007669"/>
    <property type="project" value="UniProtKB-KW"/>
</dbReference>
<reference evidence="5 6" key="1">
    <citation type="journal article" date="2016" name="Genome Biol. Evol.">
        <title>Divergent and convergent evolution of fungal pathogenicity.</title>
        <authorList>
            <person name="Shang Y."/>
            <person name="Xiao G."/>
            <person name="Zheng P."/>
            <person name="Cen K."/>
            <person name="Zhan S."/>
            <person name="Wang C."/>
        </authorList>
    </citation>
    <scope>NUCLEOTIDE SEQUENCE [LARGE SCALE GENOMIC DNA]</scope>
    <source>
        <strain evidence="5 6">RCEF 4871</strain>
    </source>
</reference>
<dbReference type="Proteomes" id="UP000243498">
    <property type="component" value="Unassembled WGS sequence"/>
</dbReference>
<dbReference type="InterPro" id="IPR044861">
    <property type="entry name" value="IPNS-like_FE2OG_OXY"/>
</dbReference>
<dbReference type="Pfam" id="PF14226">
    <property type="entry name" value="DIOX_N"/>
    <property type="match status" value="1"/>
</dbReference>
<keyword evidence="3" id="KW-0408">Iron</keyword>
<keyword evidence="3" id="KW-0479">Metal-binding</keyword>
<evidence type="ECO:0000256" key="3">
    <source>
        <dbReference type="RuleBase" id="RU003682"/>
    </source>
</evidence>
<feature type="domain" description="Fe2OG dioxygenase" evidence="4">
    <location>
        <begin position="173"/>
        <end position="278"/>
    </location>
</feature>
<proteinExistence type="inferred from homology"/>
<name>A0A167AVB9_METRR</name>
<dbReference type="Pfam" id="PF03171">
    <property type="entry name" value="2OG-FeII_Oxy"/>
    <property type="match status" value="1"/>
</dbReference>
<dbReference type="PANTHER" id="PTHR47990">
    <property type="entry name" value="2-OXOGLUTARATE (2OG) AND FE(II)-DEPENDENT OXYGENASE SUPERFAMILY PROTEIN-RELATED"/>
    <property type="match status" value="1"/>
</dbReference>
<dbReference type="GO" id="GO:0046872">
    <property type="term" value="F:metal ion binding"/>
    <property type="evidence" value="ECO:0007669"/>
    <property type="project" value="UniProtKB-KW"/>
</dbReference>
<dbReference type="InterPro" id="IPR026992">
    <property type="entry name" value="DIOX_N"/>
</dbReference>
<gene>
    <name evidence="5" type="ORF">NOR_06202</name>
</gene>
<evidence type="ECO:0000256" key="2">
    <source>
        <dbReference type="ARBA" id="ARBA00022964"/>
    </source>
</evidence>
<protein>
    <submittedName>
        <fullName evidence="5">Oxoglutarate/iron-dependent oxygenase</fullName>
    </submittedName>
</protein>
<evidence type="ECO:0000256" key="1">
    <source>
        <dbReference type="ARBA" id="ARBA00008056"/>
    </source>
</evidence>
<keyword evidence="3" id="KW-0560">Oxidoreductase</keyword>
<dbReference type="STRING" id="1081105.A0A167AVB9"/>
<dbReference type="InterPro" id="IPR005123">
    <property type="entry name" value="Oxoglu/Fe-dep_dioxygenase_dom"/>
</dbReference>
<dbReference type="Gene3D" id="2.60.120.330">
    <property type="entry name" value="B-lactam Antibiotic, Isopenicillin N Synthase, Chain"/>
    <property type="match status" value="1"/>
</dbReference>
<dbReference type="OrthoDB" id="288590at2759"/>
<keyword evidence="6" id="KW-1185">Reference proteome</keyword>
<dbReference type="GO" id="GO:0044283">
    <property type="term" value="P:small molecule biosynthetic process"/>
    <property type="evidence" value="ECO:0007669"/>
    <property type="project" value="UniProtKB-ARBA"/>
</dbReference>
<evidence type="ECO:0000259" key="4">
    <source>
        <dbReference type="PROSITE" id="PS51471"/>
    </source>
</evidence>
<evidence type="ECO:0000313" key="5">
    <source>
        <dbReference type="EMBL" id="OAA39364.1"/>
    </source>
</evidence>